<feature type="coiled-coil region" evidence="6">
    <location>
        <begin position="88"/>
        <end position="163"/>
    </location>
</feature>
<sequence length="199" mass="21778">MTRTLLLIAALLAPALASAQSAGRPQYISDDITVTLRQQPRNDAPPVGVLKSGAKVSVLESLGPESFARIRTADGREGWVTARFVSSQPAAKERYLQAQQQLDEAQKRAQNLERELTAAQQQLGQAKPAFELARENESLKATIGELQRSAETLQQRYDVERAKRRTLITGASLVGAGVLLGLVLPWLGSGRKKRRYGDF</sequence>
<keyword evidence="6" id="KW-0175">Coiled coil</keyword>
<keyword evidence="11" id="KW-1185">Reference proteome</keyword>
<evidence type="ECO:0000256" key="3">
    <source>
        <dbReference type="ARBA" id="ARBA00022729"/>
    </source>
</evidence>
<evidence type="ECO:0000256" key="6">
    <source>
        <dbReference type="SAM" id="Coils"/>
    </source>
</evidence>
<dbReference type="InterPro" id="IPR003646">
    <property type="entry name" value="SH3-like_bac-type"/>
</dbReference>
<protein>
    <submittedName>
        <fullName evidence="10">TIGR04211 family SH3 domain-containing protein</fullName>
    </submittedName>
</protein>
<evidence type="ECO:0000256" key="8">
    <source>
        <dbReference type="SAM" id="SignalP"/>
    </source>
</evidence>
<keyword evidence="3 8" id="KW-0732">Signal</keyword>
<keyword evidence="2 7" id="KW-0812">Transmembrane</keyword>
<dbReference type="AlphaFoldDB" id="A0A2S5TJF4"/>
<accession>A0A2S5TJF4</accession>
<dbReference type="Gene3D" id="2.30.30.40">
    <property type="entry name" value="SH3 Domains"/>
    <property type="match status" value="1"/>
</dbReference>
<comment type="caution">
    <text evidence="10">The sequence shown here is derived from an EMBL/GenBank/DDBJ whole genome shotgun (WGS) entry which is preliminary data.</text>
</comment>
<evidence type="ECO:0000256" key="5">
    <source>
        <dbReference type="ARBA" id="ARBA00023136"/>
    </source>
</evidence>
<gene>
    <name evidence="10" type="ORF">C3942_05310</name>
</gene>
<feature type="domain" description="SH3b" evidence="9">
    <location>
        <begin position="23"/>
        <end position="88"/>
    </location>
</feature>
<feature type="signal peptide" evidence="8">
    <location>
        <begin position="1"/>
        <end position="19"/>
    </location>
</feature>
<reference evidence="10 11" key="1">
    <citation type="submission" date="2018-02" db="EMBL/GenBank/DDBJ databases">
        <title>Genome sequencing of Solimonas sp. HR-BB.</title>
        <authorList>
            <person name="Lee Y."/>
            <person name="Jeon C.O."/>
        </authorList>
    </citation>
    <scope>NUCLEOTIDE SEQUENCE [LARGE SCALE GENOMIC DNA]</scope>
    <source>
        <strain evidence="10 11">HR-BB</strain>
    </source>
</reference>
<proteinExistence type="predicted"/>
<feature type="transmembrane region" description="Helical" evidence="7">
    <location>
        <begin position="167"/>
        <end position="187"/>
    </location>
</feature>
<evidence type="ECO:0000313" key="10">
    <source>
        <dbReference type="EMBL" id="PPE75095.1"/>
    </source>
</evidence>
<comment type="subcellular location">
    <subcellularLocation>
        <location evidence="1">Membrane</location>
        <topology evidence="1">Single-pass membrane protein</topology>
    </subcellularLocation>
</comment>
<evidence type="ECO:0000256" key="4">
    <source>
        <dbReference type="ARBA" id="ARBA00022989"/>
    </source>
</evidence>
<dbReference type="Pfam" id="PF08239">
    <property type="entry name" value="SH3_3"/>
    <property type="match status" value="1"/>
</dbReference>
<keyword evidence="5 7" id="KW-0472">Membrane</keyword>
<dbReference type="Proteomes" id="UP000238220">
    <property type="component" value="Unassembled WGS sequence"/>
</dbReference>
<evidence type="ECO:0000256" key="2">
    <source>
        <dbReference type="ARBA" id="ARBA00022692"/>
    </source>
</evidence>
<dbReference type="EMBL" id="PSNW01000002">
    <property type="protein sequence ID" value="PPE75095.1"/>
    <property type="molecule type" value="Genomic_DNA"/>
</dbReference>
<organism evidence="10 11">
    <name type="scientific">Solimonas fluminis</name>
    <dbReference type="NCBI Taxonomy" id="2086571"/>
    <lineage>
        <taxon>Bacteria</taxon>
        <taxon>Pseudomonadati</taxon>
        <taxon>Pseudomonadota</taxon>
        <taxon>Gammaproteobacteria</taxon>
        <taxon>Nevskiales</taxon>
        <taxon>Nevskiaceae</taxon>
        <taxon>Solimonas</taxon>
    </lineage>
</organism>
<feature type="chain" id="PRO_5015503095" evidence="8">
    <location>
        <begin position="20"/>
        <end position="199"/>
    </location>
</feature>
<dbReference type="SMART" id="SM00287">
    <property type="entry name" value="SH3b"/>
    <property type="match status" value="1"/>
</dbReference>
<dbReference type="NCBIfam" id="TIGR04211">
    <property type="entry name" value="SH3_and_anchor"/>
    <property type="match status" value="1"/>
</dbReference>
<dbReference type="OrthoDB" id="9790951at2"/>
<dbReference type="InterPro" id="IPR016476">
    <property type="entry name" value="SH3_dom_pro"/>
</dbReference>
<evidence type="ECO:0000256" key="1">
    <source>
        <dbReference type="ARBA" id="ARBA00004167"/>
    </source>
</evidence>
<evidence type="ECO:0000259" key="9">
    <source>
        <dbReference type="SMART" id="SM00287"/>
    </source>
</evidence>
<keyword evidence="4 7" id="KW-1133">Transmembrane helix</keyword>
<evidence type="ECO:0000313" key="11">
    <source>
        <dbReference type="Proteomes" id="UP000238220"/>
    </source>
</evidence>
<dbReference type="GO" id="GO:0016020">
    <property type="term" value="C:membrane"/>
    <property type="evidence" value="ECO:0007669"/>
    <property type="project" value="UniProtKB-SubCell"/>
</dbReference>
<evidence type="ECO:0000256" key="7">
    <source>
        <dbReference type="SAM" id="Phobius"/>
    </source>
</evidence>
<dbReference type="RefSeq" id="WP_104229321.1">
    <property type="nucleotide sequence ID" value="NZ_PSNW01000002.1"/>
</dbReference>
<name>A0A2S5TJF4_9GAMM</name>